<dbReference type="InterPro" id="IPR014030">
    <property type="entry name" value="Ketoacyl_synth_N"/>
</dbReference>
<comment type="similarity">
    <text evidence="1 4">Belongs to the thiolase-like superfamily. Beta-ketoacyl-ACP synthases family.</text>
</comment>
<dbReference type="OrthoDB" id="5334845at2759"/>
<sequence length="711" mass="77675">MASVRVVVTGLGLVTPLGLGVELCWRRLLQGCIGAVELVDEKYRGCVSRVAALVPAGVGPGLFDRSQFSDGQWRRMTKATAYAMLAAGEALADAQWTPVSDEQREKTGVCVGVGMSDMEDVHEAGCFIDQQRDNRLSPYFIPRVLTNMTAGQLSVSYGLRGPNHCPSTACASGLHAIIDGMALIQRRQAELMLVGGAEAPVCKLSLVGFGRMGALSRSFNGRPAEASRPFDRRRDGFVIGEGAGMLLLERLEHALQRRAPHIYAELLGYGLSGDGLHLAAPCPYGSGAASCMRKALHDSAVPRDCISYVNAHATSTPLGDRAEFQAIQDVFRGSDNLPVIVSSNKGSIGHLLGAAGAVEAAFTVLSCFHGSVPPNVNLHQTDLEAPEIQLAPSDRAQHWTTPSLNQRKIALKNSFGFGVIIVDLLAIAADEDLEILQFDVKTAFLHGKIDELIFMEQPPCFNDGSGRVCKLQRALYGLKQAPRAWNKRLNDFLLTLNLQRAEADPCIYVSAPGAECRIILGLYVDDGLLCCSNLTVLKELVKKLDDEFEIIVGDPSTFVGLEIYLDRSKRTVAIGQKNYIRKALLKFNMESCKSVATPGDPSIKLSKDMAPSSDDERNQMQLIPYRAAVGSLIFLMNCTRPDISFEVSKVAQFAENPGVSHWKAVKRIFRYIKGTEDLKLVYCWNLKRYKIGIPLMENQHQLIAFCDSDWA</sequence>
<dbReference type="Pfam" id="PF07727">
    <property type="entry name" value="RVT_2"/>
    <property type="match status" value="1"/>
</dbReference>
<keyword evidence="3 4" id="KW-0808">Transferase</keyword>
<dbReference type="SUPFAM" id="SSF56672">
    <property type="entry name" value="DNA/RNA polymerases"/>
    <property type="match status" value="1"/>
</dbReference>
<dbReference type="GO" id="GO:0006633">
    <property type="term" value="P:fatty acid biosynthetic process"/>
    <property type="evidence" value="ECO:0007669"/>
    <property type="project" value="InterPro"/>
</dbReference>
<dbReference type="InterPro" id="IPR013103">
    <property type="entry name" value="RVT_2"/>
</dbReference>
<evidence type="ECO:0000256" key="4">
    <source>
        <dbReference type="RuleBase" id="RU003694"/>
    </source>
</evidence>
<dbReference type="SMART" id="SM00825">
    <property type="entry name" value="PKS_KS"/>
    <property type="match status" value="1"/>
</dbReference>
<evidence type="ECO:0000313" key="6">
    <source>
        <dbReference type="EMBL" id="KRZ58628.1"/>
    </source>
</evidence>
<feature type="domain" description="Ketosynthase family 3 (KS3)" evidence="5">
    <location>
        <begin position="3"/>
        <end position="428"/>
    </location>
</feature>
<dbReference type="NCBIfam" id="NF005589">
    <property type="entry name" value="PRK07314.1"/>
    <property type="match status" value="1"/>
</dbReference>
<dbReference type="AlphaFoldDB" id="A0A0V1LGH3"/>
<dbReference type="InterPro" id="IPR000794">
    <property type="entry name" value="Beta-ketoacyl_synthase"/>
</dbReference>
<dbReference type="PANTHER" id="PTHR11712">
    <property type="entry name" value="POLYKETIDE SYNTHASE-RELATED"/>
    <property type="match status" value="1"/>
</dbReference>
<dbReference type="InterPro" id="IPR043502">
    <property type="entry name" value="DNA/RNA_pol_sf"/>
</dbReference>
<dbReference type="STRING" id="6335.A0A0V1LGH3"/>
<dbReference type="InterPro" id="IPR018201">
    <property type="entry name" value="Ketoacyl_synth_AS"/>
</dbReference>
<name>A0A0V1LGH3_9BILA</name>
<dbReference type="SUPFAM" id="SSF53901">
    <property type="entry name" value="Thiolase-like"/>
    <property type="match status" value="2"/>
</dbReference>
<dbReference type="Pfam" id="PF02801">
    <property type="entry name" value="Ketoacyl-synt_C"/>
    <property type="match status" value="1"/>
</dbReference>
<dbReference type="InterPro" id="IPR014031">
    <property type="entry name" value="Ketoacyl_synth_C"/>
</dbReference>
<dbReference type="PROSITE" id="PS00606">
    <property type="entry name" value="KS3_1"/>
    <property type="match status" value="1"/>
</dbReference>
<dbReference type="Proteomes" id="UP000054721">
    <property type="component" value="Unassembled WGS sequence"/>
</dbReference>
<proteinExistence type="inferred from homology"/>
<evidence type="ECO:0000256" key="1">
    <source>
        <dbReference type="ARBA" id="ARBA00008467"/>
    </source>
</evidence>
<reference evidence="6 7" key="1">
    <citation type="submission" date="2015-05" db="EMBL/GenBank/DDBJ databases">
        <title>Evolution of Trichinella species and genotypes.</title>
        <authorList>
            <person name="Korhonen P.K."/>
            <person name="Edoardo P."/>
            <person name="Giuseppe L.R."/>
            <person name="Gasser R.B."/>
        </authorList>
    </citation>
    <scope>NUCLEOTIDE SEQUENCE [LARGE SCALE GENOMIC DNA]</scope>
    <source>
        <strain evidence="6">ISS10</strain>
    </source>
</reference>
<organism evidence="6 7">
    <name type="scientific">Trichinella nativa</name>
    <dbReference type="NCBI Taxonomy" id="6335"/>
    <lineage>
        <taxon>Eukaryota</taxon>
        <taxon>Metazoa</taxon>
        <taxon>Ecdysozoa</taxon>
        <taxon>Nematoda</taxon>
        <taxon>Enoplea</taxon>
        <taxon>Dorylaimia</taxon>
        <taxon>Trichinellida</taxon>
        <taxon>Trichinellidae</taxon>
        <taxon>Trichinella</taxon>
    </lineage>
</organism>
<dbReference type="GO" id="GO:0004315">
    <property type="term" value="F:3-oxoacyl-[acyl-carrier-protein] synthase activity"/>
    <property type="evidence" value="ECO:0007669"/>
    <property type="project" value="UniProtKB-EC"/>
</dbReference>
<dbReference type="EC" id="2.3.1.41" evidence="2"/>
<accession>A0A0V1LGH3</accession>
<dbReference type="PROSITE" id="PS52004">
    <property type="entry name" value="KS3_2"/>
    <property type="match status" value="1"/>
</dbReference>
<dbReference type="Gene3D" id="3.40.47.10">
    <property type="match status" value="1"/>
</dbReference>
<dbReference type="InterPro" id="IPR020841">
    <property type="entry name" value="PKS_Beta-ketoAc_synthase_dom"/>
</dbReference>
<dbReference type="Pfam" id="PF00109">
    <property type="entry name" value="ketoacyl-synt"/>
    <property type="match status" value="1"/>
</dbReference>
<evidence type="ECO:0000256" key="3">
    <source>
        <dbReference type="ARBA" id="ARBA00022679"/>
    </source>
</evidence>
<evidence type="ECO:0000313" key="7">
    <source>
        <dbReference type="Proteomes" id="UP000054721"/>
    </source>
</evidence>
<comment type="caution">
    <text evidence="6">The sequence shown here is derived from an EMBL/GenBank/DDBJ whole genome shotgun (WGS) entry which is preliminary data.</text>
</comment>
<protein>
    <recommendedName>
        <fullName evidence="2">beta-ketoacyl-[acyl-carrier-protein] synthase I</fullName>
        <ecNumber evidence="2">2.3.1.41</ecNumber>
    </recommendedName>
</protein>
<evidence type="ECO:0000259" key="5">
    <source>
        <dbReference type="PROSITE" id="PS52004"/>
    </source>
</evidence>
<dbReference type="EMBL" id="JYDW01000054">
    <property type="protein sequence ID" value="KRZ58628.1"/>
    <property type="molecule type" value="Genomic_DNA"/>
</dbReference>
<dbReference type="CDD" id="cd00834">
    <property type="entry name" value="KAS_I_II"/>
    <property type="match status" value="1"/>
</dbReference>
<keyword evidence="7" id="KW-1185">Reference proteome</keyword>
<dbReference type="InterPro" id="IPR016039">
    <property type="entry name" value="Thiolase-like"/>
</dbReference>
<dbReference type="PANTHER" id="PTHR11712:SF336">
    <property type="entry name" value="3-OXOACYL-[ACYL-CARRIER-PROTEIN] SYNTHASE, MITOCHONDRIAL"/>
    <property type="match status" value="1"/>
</dbReference>
<gene>
    <name evidence="6" type="primary">OXSM</name>
    <name evidence="6" type="ORF">T02_2888</name>
</gene>
<dbReference type="GO" id="GO:0005739">
    <property type="term" value="C:mitochondrion"/>
    <property type="evidence" value="ECO:0007669"/>
    <property type="project" value="TreeGrafter"/>
</dbReference>
<evidence type="ECO:0000256" key="2">
    <source>
        <dbReference type="ARBA" id="ARBA00013191"/>
    </source>
</evidence>